<dbReference type="AlphaFoldDB" id="A0A7W7YLE9"/>
<gene>
    <name evidence="3" type="ORF">HNQ64_002656</name>
</gene>
<dbReference type="EMBL" id="JACHIF010000005">
    <property type="protein sequence ID" value="MBB5038393.1"/>
    <property type="molecule type" value="Genomic_DNA"/>
</dbReference>
<evidence type="ECO:0000313" key="3">
    <source>
        <dbReference type="EMBL" id="MBB5038393.1"/>
    </source>
</evidence>
<keyword evidence="4" id="KW-1185">Reference proteome</keyword>
<feature type="chain" id="PRO_5030791659" evidence="1">
    <location>
        <begin position="22"/>
        <end position="563"/>
    </location>
</feature>
<dbReference type="Proteomes" id="UP000534294">
    <property type="component" value="Unassembled WGS sequence"/>
</dbReference>
<dbReference type="SUPFAM" id="SSF53300">
    <property type="entry name" value="vWA-like"/>
    <property type="match status" value="1"/>
</dbReference>
<keyword evidence="1" id="KW-0732">Signal</keyword>
<sequence length="563" mass="59026">MKHRFFLACLVLLSLLPAVSAQEGAAPARAILILDASGSMWGKIEGKAKIEIAREAIAQIVEGLDKNLHLGLMVYGHRKRGDCADIEMLIPPGPVDKAAFIKKVNALVPRGRTPLTGSLIQAAQVLKNTEQKATVILVSDGIETCEQDPCLAVKELESLGIDFTAHVVGFDLGSDEQDAIRCIAETSGGEFLAAGDAPTLLNALATALVKTADPQAAAPEVKPAPMPAPVPPMPAPKAEVEIANVTFITVLAEGGEAVKSYFEITPEGQAKSVARGSSESYKLAPGKYQVKATWGSAVIAEVVTVPAEPESKFTLVYNGGILRLQALASQGGEKVKAYYTISRAGKDLKGNRPRVTAGSGEEFQLPAGEYHVEAKWGQSRAEDIFEVTPGEVTEGELVANAGVLKLTASPVAGGELLKVYYTILDGKAKLDGSRSQVASGSGGEYQIPAGRYLIRAKWGEAIGEVEAEVKAGEATEAQVLVPGGVLNVMLKDAAGEVVKAYTTIYSAKTNLEGKRTRITAGTTPSFTLAAGEYYLEAKVGKETISAEASVKAGEASAVTLQAK</sequence>
<proteinExistence type="predicted"/>
<dbReference type="SMART" id="SM00327">
    <property type="entry name" value="VWA"/>
    <property type="match status" value="1"/>
</dbReference>
<evidence type="ECO:0000256" key="1">
    <source>
        <dbReference type="SAM" id="SignalP"/>
    </source>
</evidence>
<dbReference type="Gene3D" id="3.40.50.410">
    <property type="entry name" value="von Willebrand factor, type A domain"/>
    <property type="match status" value="1"/>
</dbReference>
<dbReference type="PROSITE" id="PS50234">
    <property type="entry name" value="VWFA"/>
    <property type="match status" value="1"/>
</dbReference>
<dbReference type="Pfam" id="PF13519">
    <property type="entry name" value="VWA_2"/>
    <property type="match status" value="1"/>
</dbReference>
<feature type="signal peptide" evidence="1">
    <location>
        <begin position="1"/>
        <end position="21"/>
    </location>
</feature>
<reference evidence="3 4" key="1">
    <citation type="submission" date="2020-08" db="EMBL/GenBank/DDBJ databases">
        <title>Genomic Encyclopedia of Type Strains, Phase IV (KMG-IV): sequencing the most valuable type-strain genomes for metagenomic binning, comparative biology and taxonomic classification.</title>
        <authorList>
            <person name="Goeker M."/>
        </authorList>
    </citation>
    <scope>NUCLEOTIDE SEQUENCE [LARGE SCALE GENOMIC DNA]</scope>
    <source>
        <strain evidence="3 4">DSM 12251</strain>
    </source>
</reference>
<comment type="caution">
    <text evidence="3">The sequence shown here is derived from an EMBL/GenBank/DDBJ whole genome shotgun (WGS) entry which is preliminary data.</text>
</comment>
<evidence type="ECO:0000313" key="4">
    <source>
        <dbReference type="Proteomes" id="UP000534294"/>
    </source>
</evidence>
<dbReference type="InterPro" id="IPR036465">
    <property type="entry name" value="vWFA_dom_sf"/>
</dbReference>
<name>A0A7W7YLE9_9BACT</name>
<dbReference type="RefSeq" id="WP_184209178.1">
    <property type="nucleotide sequence ID" value="NZ_JACHIF010000005.1"/>
</dbReference>
<dbReference type="InterPro" id="IPR002035">
    <property type="entry name" value="VWF_A"/>
</dbReference>
<protein>
    <submittedName>
        <fullName evidence="3">Ca-activated chloride channel family protein</fullName>
    </submittedName>
</protein>
<accession>A0A7W7YLE9</accession>
<evidence type="ECO:0000259" key="2">
    <source>
        <dbReference type="PROSITE" id="PS50234"/>
    </source>
</evidence>
<organism evidence="3 4">
    <name type="scientific">Prosthecobacter dejongeii</name>
    <dbReference type="NCBI Taxonomy" id="48465"/>
    <lineage>
        <taxon>Bacteria</taxon>
        <taxon>Pseudomonadati</taxon>
        <taxon>Verrucomicrobiota</taxon>
        <taxon>Verrucomicrobiia</taxon>
        <taxon>Verrucomicrobiales</taxon>
        <taxon>Verrucomicrobiaceae</taxon>
        <taxon>Prosthecobacter</taxon>
    </lineage>
</organism>
<feature type="domain" description="VWFA" evidence="2">
    <location>
        <begin position="29"/>
        <end position="208"/>
    </location>
</feature>